<dbReference type="GO" id="GO:0006646">
    <property type="term" value="P:phosphatidylethanolamine biosynthetic process"/>
    <property type="evidence" value="ECO:0007669"/>
    <property type="project" value="UniProtKB-UniRule"/>
</dbReference>
<comment type="pathway">
    <text evidence="12">Phospholipid metabolism; phosphatidylethanolamine biosynthesis; phosphatidylethanolamine from CDP-diacylglycerol: step 2/2.</text>
</comment>
<keyword evidence="4" id="KW-0106">Calcium</keyword>
<dbReference type="InterPro" id="IPR033179">
    <property type="entry name" value="PSD_type2_pro"/>
</dbReference>
<feature type="active site" description="Charge relay system; for autoendoproteolytic cleavage activity" evidence="12">
    <location>
        <position position="971"/>
    </location>
</feature>
<feature type="compositionally biased region" description="Basic and acidic residues" evidence="13">
    <location>
        <begin position="1016"/>
        <end position="1032"/>
    </location>
</feature>
<feature type="region of interest" description="Disordered" evidence="13">
    <location>
        <begin position="1007"/>
        <end position="1049"/>
    </location>
</feature>
<keyword evidence="2 12" id="KW-0444">Lipid biosynthesis</keyword>
<evidence type="ECO:0000256" key="7">
    <source>
        <dbReference type="ARBA" id="ARBA00023145"/>
    </source>
</evidence>
<dbReference type="CDD" id="cd04039">
    <property type="entry name" value="C2_PSD"/>
    <property type="match status" value="1"/>
</dbReference>
<feature type="active site" description="Charge relay system; for autoendoproteolytic cleavage activity" evidence="12">
    <location>
        <position position="827"/>
    </location>
</feature>
<feature type="domain" description="C2" evidence="14">
    <location>
        <begin position="271"/>
        <end position="393"/>
    </location>
</feature>
<evidence type="ECO:0000256" key="3">
    <source>
        <dbReference type="ARBA" id="ARBA00022793"/>
    </source>
</evidence>
<dbReference type="Gene3D" id="2.60.40.150">
    <property type="entry name" value="C2 domain"/>
    <property type="match status" value="2"/>
</dbReference>
<feature type="active site" description="Schiff-base intermediate with substrate; via pyruvic acid; for decarboxylase activity" evidence="12">
    <location>
        <position position="971"/>
    </location>
</feature>
<feature type="chain" id="PRO_5023413831" description="Phosphatidylserine decarboxylase 2 alpha chain" evidence="12">
    <location>
        <begin position="971"/>
        <end position="1076"/>
    </location>
</feature>
<dbReference type="Pfam" id="PF00168">
    <property type="entry name" value="C2"/>
    <property type="match status" value="2"/>
</dbReference>
<comment type="domain">
    <text evidence="12">The C2 domains have an essential, but non-catalytic function. They may facilitate interactions with other proteins and are required for lipid transport function.</text>
</comment>
<dbReference type="UniPathway" id="UPA00558">
    <property type="reaction ID" value="UER00616"/>
</dbReference>
<evidence type="ECO:0000256" key="2">
    <source>
        <dbReference type="ARBA" id="ARBA00022516"/>
    </source>
</evidence>
<comment type="PTM">
    <text evidence="12">Is synthesized initially as an inactive proenzyme. Formation of the active enzyme involves a self-maturation process in which the active site pyruvoyl group is generated from an internal serine residue via an autocatalytic post-translational modification. Two non-identical subunits are generated from the proenzyme in this reaction, and the pyruvate is formed at the N-terminus of the alpha chain, which is derived from the carboxyl end of the proenzyme. The autoendoproteolytic cleavage occurs by a canonical serine protease mechanism, in which the side chain hydroxyl group of the serine supplies its oxygen atom to form the C-terminus of the beta chain, while the remainder of the serine residue undergoes an oxidative deamination to produce ammonia and the pyruvoyl prosthetic group on the alpha chain. During this reaction, the Ser that is part of the protease active site of the proenzyme becomes the pyruvoyl prosthetic group, which constitutes an essential element of the active site of the mature decarboxylase.</text>
</comment>
<dbReference type="InterPro" id="IPR035892">
    <property type="entry name" value="C2_domain_sf"/>
</dbReference>
<dbReference type="InterPro" id="IPR003817">
    <property type="entry name" value="PS_Dcarbxylase"/>
</dbReference>
<keyword evidence="7 12" id="KW-0865">Zymogen</keyword>
<dbReference type="InterPro" id="IPR000008">
    <property type="entry name" value="C2_dom"/>
</dbReference>
<evidence type="ECO:0000256" key="6">
    <source>
        <dbReference type="ARBA" id="ARBA00023136"/>
    </source>
</evidence>
<evidence type="ECO:0000256" key="9">
    <source>
        <dbReference type="ARBA" id="ARBA00023239"/>
    </source>
</evidence>
<comment type="subunit">
    <text evidence="12">Heterodimer of a large membrane-associated beta subunit and a small pyruvoyl-containing alpha subunit. Interacts with pstB2. This interaction may be a means to structurally tether the donor membrane (ER) harboring PstB2 to acceptor membranes (Golgi/endosomes) harboring PSD2 during PtdSer transport to the site of PtdEtn synthesis.</text>
</comment>
<comment type="pathway">
    <text evidence="1">Lipid metabolism.</text>
</comment>
<comment type="catalytic activity">
    <reaction evidence="12">
        <text>a 1,2-diacyl-sn-glycero-3-phospho-L-serine + H(+) = a 1,2-diacyl-sn-glycero-3-phosphoethanolamine + CO2</text>
        <dbReference type="Rhea" id="RHEA:20828"/>
        <dbReference type="ChEBI" id="CHEBI:15378"/>
        <dbReference type="ChEBI" id="CHEBI:16526"/>
        <dbReference type="ChEBI" id="CHEBI:57262"/>
        <dbReference type="ChEBI" id="CHEBI:64612"/>
        <dbReference type="EC" id="4.1.1.65"/>
    </reaction>
</comment>
<evidence type="ECO:0000256" key="12">
    <source>
        <dbReference type="HAMAP-Rule" id="MF_03209"/>
    </source>
</evidence>
<evidence type="ECO:0000259" key="14">
    <source>
        <dbReference type="PROSITE" id="PS50004"/>
    </source>
</evidence>
<feature type="region of interest" description="Disordered" evidence="13">
    <location>
        <begin position="415"/>
        <end position="438"/>
    </location>
</feature>
<dbReference type="OMA" id="TCASRDW"/>
<feature type="compositionally biased region" description="Low complexity" evidence="13">
    <location>
        <begin position="571"/>
        <end position="581"/>
    </location>
</feature>
<dbReference type="GO" id="GO:0010008">
    <property type="term" value="C:endosome membrane"/>
    <property type="evidence" value="ECO:0007669"/>
    <property type="project" value="UniProtKB-SubCell"/>
</dbReference>
<dbReference type="GO" id="GO:0004609">
    <property type="term" value="F:phosphatidylserine decarboxylase activity"/>
    <property type="evidence" value="ECO:0007669"/>
    <property type="project" value="UniProtKB-UniRule"/>
</dbReference>
<dbReference type="PANTHER" id="PTHR10067:SF17">
    <property type="entry name" value="PHOSPHATIDYLSERINE DECARBOXYLASE PROENZYME 2"/>
    <property type="match status" value="1"/>
</dbReference>
<dbReference type="Gene3D" id="1.10.238.10">
    <property type="entry name" value="EF-hand"/>
    <property type="match status" value="1"/>
</dbReference>
<keyword evidence="12" id="KW-0967">Endosome</keyword>
<keyword evidence="17" id="KW-1185">Reference proteome</keyword>
<accession>A0A1Y2EXR4</accession>
<dbReference type="PROSITE" id="PS50222">
    <property type="entry name" value="EF_HAND_2"/>
    <property type="match status" value="1"/>
</dbReference>
<comment type="cofactor">
    <cofactor evidence="12">
        <name>pyruvate</name>
        <dbReference type="ChEBI" id="CHEBI:15361"/>
    </cofactor>
    <text evidence="12">Binds 1 pyruvoyl group covalently per subunit.</text>
</comment>
<dbReference type="EMBL" id="MCFI01000023">
    <property type="protein sequence ID" value="ORY76368.1"/>
    <property type="molecule type" value="Genomic_DNA"/>
</dbReference>
<dbReference type="SMART" id="SM00239">
    <property type="entry name" value="C2"/>
    <property type="match status" value="2"/>
</dbReference>
<dbReference type="HAMAP" id="MF_00663">
    <property type="entry name" value="PS_decarb_PSD_B_type2"/>
    <property type="match status" value="1"/>
</dbReference>
<keyword evidence="9 12" id="KW-0456">Lyase</keyword>
<evidence type="ECO:0000313" key="16">
    <source>
        <dbReference type="EMBL" id="ORY76368.1"/>
    </source>
</evidence>
<organism evidence="16 17">
    <name type="scientific">Protomyces lactucae-debilis</name>
    <dbReference type="NCBI Taxonomy" id="2754530"/>
    <lineage>
        <taxon>Eukaryota</taxon>
        <taxon>Fungi</taxon>
        <taxon>Dikarya</taxon>
        <taxon>Ascomycota</taxon>
        <taxon>Taphrinomycotina</taxon>
        <taxon>Taphrinomycetes</taxon>
        <taxon>Taphrinales</taxon>
        <taxon>Protomycetaceae</taxon>
        <taxon>Protomyces</taxon>
    </lineage>
</organism>
<feature type="active site" description="Charge relay system; for autoendoproteolytic cleavage activity" evidence="12">
    <location>
        <position position="885"/>
    </location>
</feature>
<dbReference type="Proteomes" id="UP000193685">
    <property type="component" value="Unassembled WGS sequence"/>
</dbReference>
<keyword evidence="12" id="KW-0333">Golgi apparatus</keyword>
<gene>
    <name evidence="12" type="primary">PSD2</name>
    <name evidence="16" type="ORF">BCR37DRAFT_395302</name>
</gene>
<keyword evidence="11 12" id="KW-0670">Pyruvate</keyword>
<evidence type="ECO:0000256" key="11">
    <source>
        <dbReference type="ARBA" id="ARBA00023317"/>
    </source>
</evidence>
<feature type="chain" id="PRO_5023413832" description="Phosphatidylserine decarboxylase 2 beta chain" evidence="12">
    <location>
        <begin position="1"/>
        <end position="970"/>
    </location>
</feature>
<dbReference type="InterPro" id="IPR018247">
    <property type="entry name" value="EF_Hand_1_Ca_BS"/>
</dbReference>
<comment type="subcellular location">
    <subcellularLocation>
        <location evidence="12">Golgi apparatus membrane</location>
        <topology evidence="12">Peripheral membrane protein</topology>
        <orientation evidence="12">Cytoplasmic side</orientation>
    </subcellularLocation>
    <subcellularLocation>
        <location evidence="12">Endosome membrane</location>
        <topology evidence="12">Peripheral membrane protein</topology>
        <orientation evidence="12">Cytoplasmic side</orientation>
    </subcellularLocation>
</comment>
<evidence type="ECO:0000259" key="15">
    <source>
        <dbReference type="PROSITE" id="PS50222"/>
    </source>
</evidence>
<evidence type="ECO:0000256" key="8">
    <source>
        <dbReference type="ARBA" id="ARBA00023209"/>
    </source>
</evidence>
<keyword evidence="8 12" id="KW-0594">Phospholipid biosynthesis</keyword>
<evidence type="ECO:0000256" key="13">
    <source>
        <dbReference type="SAM" id="MobiDB-lite"/>
    </source>
</evidence>
<reference evidence="16 17" key="1">
    <citation type="submission" date="2016-07" db="EMBL/GenBank/DDBJ databases">
        <title>Pervasive Adenine N6-methylation of Active Genes in Fungi.</title>
        <authorList>
            <consortium name="DOE Joint Genome Institute"/>
            <person name="Mondo S.J."/>
            <person name="Dannebaum R.O."/>
            <person name="Kuo R.C."/>
            <person name="Labutti K."/>
            <person name="Haridas S."/>
            <person name="Kuo A."/>
            <person name="Salamov A."/>
            <person name="Ahrendt S.R."/>
            <person name="Lipzen A."/>
            <person name="Sullivan W."/>
            <person name="Andreopoulos W.B."/>
            <person name="Clum A."/>
            <person name="Lindquist E."/>
            <person name="Daum C."/>
            <person name="Ramamoorthy G.K."/>
            <person name="Gryganskyi A."/>
            <person name="Culley D."/>
            <person name="Magnuson J.K."/>
            <person name="James T.Y."/>
            <person name="O'Malley M.A."/>
            <person name="Stajich J.E."/>
            <person name="Spatafora J.W."/>
            <person name="Visel A."/>
            <person name="Grigoriev I.V."/>
        </authorList>
    </citation>
    <scope>NUCLEOTIDE SEQUENCE [LARGE SCALE GENOMIC DNA]</scope>
    <source>
        <strain evidence="16 17">12-1054</strain>
    </source>
</reference>
<dbReference type="OrthoDB" id="67700at2759"/>
<dbReference type="STRING" id="56484.A0A1Y2EXR4"/>
<comment type="similarity">
    <text evidence="12">Belongs to the phosphatidylserine decarboxylase family. PSD-B subfamily. Eukaryotic type II sub-subfamily.</text>
</comment>
<keyword evidence="10 12" id="KW-1208">Phospholipid metabolism</keyword>
<dbReference type="GO" id="GO:0016540">
    <property type="term" value="P:protein autoprocessing"/>
    <property type="evidence" value="ECO:0007669"/>
    <property type="project" value="UniProtKB-UniRule"/>
</dbReference>
<dbReference type="InterPro" id="IPR033177">
    <property type="entry name" value="PSD-B"/>
</dbReference>
<evidence type="ECO:0000256" key="4">
    <source>
        <dbReference type="ARBA" id="ARBA00022837"/>
    </source>
</evidence>
<feature type="compositionally biased region" description="Basic residues" evidence="13">
    <location>
        <begin position="259"/>
        <end position="273"/>
    </location>
</feature>
<feature type="domain" description="C2" evidence="14">
    <location>
        <begin position="8"/>
        <end position="131"/>
    </location>
</feature>
<dbReference type="PROSITE" id="PS00018">
    <property type="entry name" value="EF_HAND_1"/>
    <property type="match status" value="1"/>
</dbReference>
<keyword evidence="6 12" id="KW-0472">Membrane</keyword>
<proteinExistence type="inferred from homology"/>
<evidence type="ECO:0000256" key="10">
    <source>
        <dbReference type="ARBA" id="ARBA00023264"/>
    </source>
</evidence>
<feature type="compositionally biased region" description="Acidic residues" evidence="13">
    <location>
        <begin position="429"/>
        <end position="438"/>
    </location>
</feature>
<dbReference type="GO" id="GO:0005795">
    <property type="term" value="C:Golgi stack"/>
    <property type="evidence" value="ECO:0007669"/>
    <property type="project" value="UniProtKB-UniRule"/>
</dbReference>
<sequence>MVLTKLKNIGRGFSSQGKEPQQPALVVKANIIQAKDLTAKDRSGKSDPYLVLRLNNAKYTTKVISSNLDPIWNEEADLSISHNARAYLIEATCWDRDRFTRKDYLGEFSVNLKHHFESMSVAKLETHARWYPLSSFRHGRRSKTVSGSVEVAIWLEDPSNPEATPEELRALWLALTREIEGQVGAAIANAPPDEPVGMRMAEDEDSSDEPFLSADEGVDEGFDDVASLASDVSQLEVLDSDLDNASELDLTQPNVKATKTSRRKKRRLRRAKSKKPFHFKTSADGDVLGVVFLEIESAKDLPKERNLTKTGFDMDPFVITSFSKKTFRTRVVRHSLNPVFGDKLLFQVHKHEAGYNLKFTIVDRDKFSGNDLVGEAVMNVQELMEIGPHKDAVTGLYRLPKTAAVSVSDAPEKRRLLGLRRPKQKQASQDEEDDEEAVDNMAPFDLPLTLARKDFWQDRHKPTLQVKAKFMPYPALRQQFWRVMLKHFDSDESNSISKIELTTMLDSLGATLKDSTVQSFFDRFSPVRSIDNDANAIDGQTLTVDQCVICLEDILNHMTAKGDSIANKTHSSSSSFVSRTSMPLPKRQSSRDTTRPASPALSKSSSRPPSIKTSDKPPSEDTLAEVDGQDEYLISLTQCPLCQRANIDRKSAVDIVTHLATCASQDWRKVDHLVMGDFITPSQAQRKWYTKIISKVSYGGYKLGANSANILVQDRITGQVQEERMSVYVRLGIRLLYKGMKSSRMESNRIRRMLKTMSIKQGIKYDSPSSAKDIKPFIAFHRLNMDEVLDPVDSFKSFNEFFYRKLKPDARPCTAPNDPRIAVSPADCRSVVFNTLTSATEIWVKGQQFSIARLFGDAYPEDVARFENGSFGIFRLAPQDYHRFHIPVDGTLGIPKTIEGQYYTVNPMAIRSNLDVYGENVRVLIPVDTKEFGRVMIVCIGAMMVGSTVITAEPGPVSRTDELGYFKFGGSTILLIFEPGRFEFDTDLVQNATASLETLLRMGSSIGHPPGVADAQPEKKDSVTMAEKEEASRQIAGSMPMPGTKGEDGVWAALKDPVEAARKAKEVVLPQAHHVS</sequence>
<dbReference type="SUPFAM" id="SSF49562">
    <property type="entry name" value="C2 domain (Calcium/lipid-binding domain, CaLB)"/>
    <property type="match status" value="2"/>
</dbReference>
<dbReference type="AlphaFoldDB" id="A0A1Y2EXR4"/>
<dbReference type="InterPro" id="IPR002048">
    <property type="entry name" value="EF_hand_dom"/>
</dbReference>
<dbReference type="EC" id="4.1.1.65" evidence="12"/>
<protein>
    <recommendedName>
        <fullName evidence="12">Phosphatidylserine decarboxylase proenzyme 2</fullName>
        <ecNumber evidence="12">4.1.1.65</ecNumber>
    </recommendedName>
    <component>
        <recommendedName>
            <fullName evidence="12">Phosphatidylserine decarboxylase 2 beta chain</fullName>
        </recommendedName>
    </component>
    <component>
        <recommendedName>
            <fullName evidence="12">Phosphatidylserine decarboxylase 2 alpha chain</fullName>
        </recommendedName>
    </component>
</protein>
<keyword evidence="3 12" id="KW-0210">Decarboxylase</keyword>
<dbReference type="Pfam" id="PF02666">
    <property type="entry name" value="PS_Dcarbxylase"/>
    <property type="match status" value="1"/>
</dbReference>
<evidence type="ECO:0000313" key="17">
    <source>
        <dbReference type="Proteomes" id="UP000193685"/>
    </source>
</evidence>
<dbReference type="GO" id="GO:0005509">
    <property type="term" value="F:calcium ion binding"/>
    <property type="evidence" value="ECO:0007669"/>
    <property type="project" value="InterPro"/>
</dbReference>
<feature type="modified residue" description="Pyruvic acid (Ser); by autocatalysis" evidence="12">
    <location>
        <position position="971"/>
    </location>
</feature>
<feature type="compositionally biased region" description="Polar residues" evidence="13">
    <location>
        <begin position="601"/>
        <end position="612"/>
    </location>
</feature>
<feature type="site" description="Cleavage (non-hydrolytic); by autocatalysis" evidence="12">
    <location>
        <begin position="970"/>
        <end position="971"/>
    </location>
</feature>
<feature type="region of interest" description="Disordered" evidence="13">
    <location>
        <begin position="249"/>
        <end position="273"/>
    </location>
</feature>
<dbReference type="PANTHER" id="PTHR10067">
    <property type="entry name" value="PHOSPHATIDYLSERINE DECARBOXYLASE"/>
    <property type="match status" value="1"/>
</dbReference>
<dbReference type="SUPFAM" id="SSF47473">
    <property type="entry name" value="EF-hand"/>
    <property type="match status" value="1"/>
</dbReference>
<feature type="region of interest" description="Disordered" evidence="13">
    <location>
        <begin position="564"/>
        <end position="623"/>
    </location>
</feature>
<name>A0A1Y2EXR4_PROLT</name>
<keyword evidence="5 12" id="KW-0443">Lipid metabolism</keyword>
<dbReference type="GO" id="GO:0000139">
    <property type="term" value="C:Golgi membrane"/>
    <property type="evidence" value="ECO:0007669"/>
    <property type="project" value="UniProtKB-SubCell"/>
</dbReference>
<dbReference type="InterPro" id="IPR011992">
    <property type="entry name" value="EF-hand-dom_pair"/>
</dbReference>
<comment type="function">
    <text evidence="12">Catalyzes the formation of phosphatidylethanolamine (PtdEtn) from phosphatidylserine (PtdSer). Plays a central role in phospholipid metabolism and in the interorganelle trafficking of phosphatidylserine.</text>
</comment>
<evidence type="ECO:0000256" key="5">
    <source>
        <dbReference type="ARBA" id="ARBA00023098"/>
    </source>
</evidence>
<dbReference type="PROSITE" id="PS50004">
    <property type="entry name" value="C2"/>
    <property type="match status" value="2"/>
</dbReference>
<evidence type="ECO:0000256" key="1">
    <source>
        <dbReference type="ARBA" id="ARBA00005189"/>
    </source>
</evidence>
<dbReference type="NCBIfam" id="TIGR00163">
    <property type="entry name" value="PS_decarb"/>
    <property type="match status" value="1"/>
</dbReference>
<feature type="domain" description="EF-hand" evidence="15">
    <location>
        <begin position="476"/>
        <end position="511"/>
    </location>
</feature>
<comment type="caution">
    <text evidence="16">The sequence shown here is derived from an EMBL/GenBank/DDBJ whole genome shotgun (WGS) entry which is preliminary data.</text>
</comment>